<gene>
    <name evidence="1" type="ORF">NLI96_g6719</name>
</gene>
<organism evidence="1 2">
    <name type="scientific">Meripilus lineatus</name>
    <dbReference type="NCBI Taxonomy" id="2056292"/>
    <lineage>
        <taxon>Eukaryota</taxon>
        <taxon>Fungi</taxon>
        <taxon>Dikarya</taxon>
        <taxon>Basidiomycota</taxon>
        <taxon>Agaricomycotina</taxon>
        <taxon>Agaricomycetes</taxon>
        <taxon>Polyporales</taxon>
        <taxon>Meripilaceae</taxon>
        <taxon>Meripilus</taxon>
    </lineage>
</organism>
<reference evidence="1" key="1">
    <citation type="submission" date="2022-07" db="EMBL/GenBank/DDBJ databases">
        <title>Genome Sequence of Physisporinus lineatus.</title>
        <authorList>
            <person name="Buettner E."/>
        </authorList>
    </citation>
    <scope>NUCLEOTIDE SEQUENCE</scope>
    <source>
        <strain evidence="1">VT162</strain>
    </source>
</reference>
<keyword evidence="2" id="KW-1185">Reference proteome</keyword>
<dbReference type="EMBL" id="JANAWD010000255">
    <property type="protein sequence ID" value="KAJ3482818.1"/>
    <property type="molecule type" value="Genomic_DNA"/>
</dbReference>
<accession>A0AAD5V0Q7</accession>
<evidence type="ECO:0000313" key="2">
    <source>
        <dbReference type="Proteomes" id="UP001212997"/>
    </source>
</evidence>
<proteinExistence type="predicted"/>
<protein>
    <submittedName>
        <fullName evidence="1">Uncharacterized protein</fullName>
    </submittedName>
</protein>
<name>A0AAD5V0Q7_9APHY</name>
<sequence>MSGEPNSQRPETYDVGNLALNDGRLNFQLEPKPKQPVPSSPDFLNFLSTYEEDESEPVLGEEELKVNKTWVTGVADTKRDLSVRGSWEYDRLLFLSKLSLDRVAGRIGSTDSEIADAKSYMEFALDDRCNVHDDDRFRATSLLGQAYLASFRNQSTITFLKDSITYHLKAVTLCPEDSPQRVAVLIAYSESLLEGIRYEGGPEKLQRTFDALEEALRLCPQESDEYVQILHNIGISHVFRFDQTRLREISTNASQISRHP</sequence>
<comment type="caution">
    <text evidence="1">The sequence shown here is derived from an EMBL/GenBank/DDBJ whole genome shotgun (WGS) entry which is preliminary data.</text>
</comment>
<dbReference type="AlphaFoldDB" id="A0AAD5V0Q7"/>
<dbReference type="Proteomes" id="UP001212997">
    <property type="component" value="Unassembled WGS sequence"/>
</dbReference>
<evidence type="ECO:0000313" key="1">
    <source>
        <dbReference type="EMBL" id="KAJ3482818.1"/>
    </source>
</evidence>